<evidence type="ECO:0000313" key="1">
    <source>
        <dbReference type="EMBL" id="KAJ8678227.1"/>
    </source>
</evidence>
<organism evidence="1 2">
    <name type="scientific">Eretmocerus hayati</name>
    <dbReference type="NCBI Taxonomy" id="131215"/>
    <lineage>
        <taxon>Eukaryota</taxon>
        <taxon>Metazoa</taxon>
        <taxon>Ecdysozoa</taxon>
        <taxon>Arthropoda</taxon>
        <taxon>Hexapoda</taxon>
        <taxon>Insecta</taxon>
        <taxon>Pterygota</taxon>
        <taxon>Neoptera</taxon>
        <taxon>Endopterygota</taxon>
        <taxon>Hymenoptera</taxon>
        <taxon>Apocrita</taxon>
        <taxon>Proctotrupomorpha</taxon>
        <taxon>Chalcidoidea</taxon>
        <taxon>Aphelinidae</taxon>
        <taxon>Aphelininae</taxon>
        <taxon>Eretmocerus</taxon>
    </lineage>
</organism>
<protein>
    <submittedName>
        <fullName evidence="1">Uncharacterized protein</fullName>
    </submittedName>
</protein>
<reference evidence="1" key="1">
    <citation type="submission" date="2023-04" db="EMBL/GenBank/DDBJ databases">
        <title>A chromosome-level genome assembly of the parasitoid wasp Eretmocerus hayati.</title>
        <authorList>
            <person name="Zhong Y."/>
            <person name="Liu S."/>
            <person name="Liu Y."/>
        </authorList>
    </citation>
    <scope>NUCLEOTIDE SEQUENCE</scope>
    <source>
        <strain evidence="1">ZJU_SS_LIU_2023</strain>
    </source>
</reference>
<dbReference type="Proteomes" id="UP001239111">
    <property type="component" value="Chromosome 2"/>
</dbReference>
<proteinExistence type="predicted"/>
<evidence type="ECO:0000313" key="2">
    <source>
        <dbReference type="Proteomes" id="UP001239111"/>
    </source>
</evidence>
<gene>
    <name evidence="1" type="ORF">QAD02_014014</name>
</gene>
<sequence length="142" mass="16386">MHAFAFLMWMNRRSEESSCTEVKCYREESILSGTATKIPFILATDMGKKKKQDNDSLPNYSGFSQDVIAQLEENQTDTVLSRYTIHLIGRKVYDLSIHYMLIRYTSQQKSSSADDFLEFGKMIVDPILCHELEEQTRGQSEV</sequence>
<keyword evidence="2" id="KW-1185">Reference proteome</keyword>
<comment type="caution">
    <text evidence="1">The sequence shown here is derived from an EMBL/GenBank/DDBJ whole genome shotgun (WGS) entry which is preliminary data.</text>
</comment>
<dbReference type="EMBL" id="CM056742">
    <property type="protein sequence ID" value="KAJ8678227.1"/>
    <property type="molecule type" value="Genomic_DNA"/>
</dbReference>
<accession>A0ACC2P4D3</accession>
<name>A0ACC2P4D3_9HYME</name>